<evidence type="ECO:0000256" key="6">
    <source>
        <dbReference type="ARBA" id="ARBA00023136"/>
    </source>
</evidence>
<dbReference type="Gene3D" id="2.40.170.20">
    <property type="entry name" value="TonB-dependent receptor, beta-barrel domain"/>
    <property type="match status" value="1"/>
</dbReference>
<dbReference type="PANTHER" id="PTHR30069:SF29">
    <property type="entry name" value="HEMOGLOBIN AND HEMOGLOBIN-HAPTOGLOBIN-BINDING PROTEIN 1-RELATED"/>
    <property type="match status" value="1"/>
</dbReference>
<keyword evidence="3 8" id="KW-1134">Transmembrane beta strand</keyword>
<dbReference type="NCBIfam" id="TIGR04056">
    <property type="entry name" value="OMP_RagA_SusC"/>
    <property type="match status" value="1"/>
</dbReference>
<dbReference type="InterPro" id="IPR023996">
    <property type="entry name" value="TonB-dep_OMP_SusC/RagA"/>
</dbReference>
<organism evidence="10 11">
    <name type="scientific">Parapedobacter defluvii</name>
    <dbReference type="NCBI Taxonomy" id="2045106"/>
    <lineage>
        <taxon>Bacteria</taxon>
        <taxon>Pseudomonadati</taxon>
        <taxon>Bacteroidota</taxon>
        <taxon>Sphingobacteriia</taxon>
        <taxon>Sphingobacteriales</taxon>
        <taxon>Sphingobacteriaceae</taxon>
        <taxon>Parapedobacter</taxon>
    </lineage>
</organism>
<proteinExistence type="inferred from homology"/>
<keyword evidence="5" id="KW-0732">Signal</keyword>
<evidence type="ECO:0000256" key="7">
    <source>
        <dbReference type="ARBA" id="ARBA00023237"/>
    </source>
</evidence>
<feature type="domain" description="TonB-dependent receptor plug" evidence="9">
    <location>
        <begin position="120"/>
        <end position="226"/>
    </location>
</feature>
<reference evidence="11" key="1">
    <citation type="journal article" date="2019" name="Int. J. Syst. Evol. Microbiol.">
        <title>The Global Catalogue of Microorganisms (GCM) 10K type strain sequencing project: providing services to taxonomists for standard genome sequencing and annotation.</title>
        <authorList>
            <consortium name="The Broad Institute Genomics Platform"/>
            <consortium name="The Broad Institute Genome Sequencing Center for Infectious Disease"/>
            <person name="Wu L."/>
            <person name="Ma J."/>
        </authorList>
    </citation>
    <scope>NUCLEOTIDE SEQUENCE [LARGE SCALE GENOMIC DNA]</scope>
    <source>
        <strain evidence="11">CGMCC 1.15342</strain>
    </source>
</reference>
<dbReference type="InterPro" id="IPR023997">
    <property type="entry name" value="TonB-dep_OMP_SusC/RagA_CS"/>
</dbReference>
<keyword evidence="2 8" id="KW-0813">Transport</keyword>
<evidence type="ECO:0000313" key="11">
    <source>
        <dbReference type="Proteomes" id="UP000597338"/>
    </source>
</evidence>
<evidence type="ECO:0000259" key="9">
    <source>
        <dbReference type="Pfam" id="PF07715"/>
    </source>
</evidence>
<evidence type="ECO:0000256" key="4">
    <source>
        <dbReference type="ARBA" id="ARBA00022692"/>
    </source>
</evidence>
<sequence length="1018" mass="112136">MICSATPKQAAAGGATKEAQSAQQSGFSQQVVTGTVTDKTGPLPGVTITIKDDPRTSVATDGNGHFTIRAPENGTLVFKTIGYKTMEIPINGASSLNVTMEEEVANLDEVVVVGYGVQKKVDVTGAISSVKGADLKQSPAANLSNSIVGRTPGVIISNRSGEPGRDASEILIRGKGTLNDNSPLIVIDGIANRGDFDRINPEDIESVTILKDASAAIYGAQAANGVILVTTKRGMTGKPTITYTGNYGLTQPTRIPKLIDSYQFVLYKNEISDRLGVPRQFSDADVEGYKNGNDALNFPNTNWYEAVVKDLSSQTRHALSLTGGGEKVNYFLSGGYLYQDGIFHNSGTNFNQYNLRSNTDAQVTDNLKISVDLAGRIEDRKYSNFDSEEIFGRTLITFPTLAAYYPNGLPGAGVEGGLNPALMATGVTGYEREKDYFLQSNLSVEWKLPFITEGLSLTGIAAYDFRFNNNKTLNNNWDAYNYDKVSGEYINLVNNEGPIDLTEAFRNYKLTTYNVRLGYDRTFGDHAIGAFVAYEQSESYDEGISAFRTGYQTDQIDQITVGGSAGLNNDGTAFQLARRNFFGRVTYGYKDKYLAEFILRRDGSFNFAKGKQWGTFPGVSLGWRVSEEPFFERSVAFINELKIKASWGRLGNDKIDAYQHLLQFNPDNGYYFGTGNDRVPGLSMGVVPNVDVTWEVADNKNVGIESSLWNGLLNVNADYFYSKRSNILLPRNASIPTSTGLNSTNLSSENIGKVNNRGYELEISHHRNVNDNFSYHVGVNLTHAKNKVVYMDEAANIPDWQRIEGHPMDSWLLYKSAGIYHTQAEVDESAHLPGAMPGDIRYLDINGDGRITSNDRIRIYDSPTPMNIYGVVLGANFKGFGVNMLWQGQGSAQQVILPQQINDNATIPVWMFEDRWTADHTNGTMPASFDRTDSKNNLVSDFWIRNAAFIRLKTVEVSYTIPKSVVSQLNMQDLGVFVSGFNLFTISEIKDYDPELNAVSGSYYPQTRIFNLGVRASL</sequence>
<dbReference type="PANTHER" id="PTHR30069">
    <property type="entry name" value="TONB-DEPENDENT OUTER MEMBRANE RECEPTOR"/>
    <property type="match status" value="1"/>
</dbReference>
<dbReference type="InterPro" id="IPR037066">
    <property type="entry name" value="Plug_dom_sf"/>
</dbReference>
<dbReference type="Proteomes" id="UP000597338">
    <property type="component" value="Unassembled WGS sequence"/>
</dbReference>
<dbReference type="Pfam" id="PF07715">
    <property type="entry name" value="Plug"/>
    <property type="match status" value="1"/>
</dbReference>
<comment type="similarity">
    <text evidence="8">Belongs to the TonB-dependent receptor family.</text>
</comment>
<evidence type="ECO:0000313" key="10">
    <source>
        <dbReference type="EMBL" id="GGC37367.1"/>
    </source>
</evidence>
<keyword evidence="7 8" id="KW-0998">Cell outer membrane</keyword>
<dbReference type="SUPFAM" id="SSF56935">
    <property type="entry name" value="Porins"/>
    <property type="match status" value="1"/>
</dbReference>
<gene>
    <name evidence="10" type="ORF">GCM10011386_31810</name>
</gene>
<keyword evidence="6 8" id="KW-0472">Membrane</keyword>
<dbReference type="PROSITE" id="PS52016">
    <property type="entry name" value="TONB_DEPENDENT_REC_3"/>
    <property type="match status" value="1"/>
</dbReference>
<comment type="caution">
    <text evidence="10">The sequence shown here is derived from an EMBL/GenBank/DDBJ whole genome shotgun (WGS) entry which is preliminary data.</text>
</comment>
<keyword evidence="4 8" id="KW-0812">Transmembrane</keyword>
<protein>
    <submittedName>
        <fullName evidence="10">SusC/RagA family TonB-linked outer membrane protein</fullName>
    </submittedName>
</protein>
<dbReference type="InterPro" id="IPR039426">
    <property type="entry name" value="TonB-dep_rcpt-like"/>
</dbReference>
<evidence type="ECO:0000256" key="5">
    <source>
        <dbReference type="ARBA" id="ARBA00022729"/>
    </source>
</evidence>
<dbReference type="InterPro" id="IPR036942">
    <property type="entry name" value="Beta-barrel_TonB_sf"/>
</dbReference>
<dbReference type="InterPro" id="IPR008969">
    <property type="entry name" value="CarboxyPept-like_regulatory"/>
</dbReference>
<evidence type="ECO:0000256" key="1">
    <source>
        <dbReference type="ARBA" id="ARBA00004571"/>
    </source>
</evidence>
<keyword evidence="11" id="KW-1185">Reference proteome</keyword>
<evidence type="ECO:0000256" key="2">
    <source>
        <dbReference type="ARBA" id="ARBA00022448"/>
    </source>
</evidence>
<name>A0ABQ1MEL6_9SPHI</name>
<dbReference type="Gene3D" id="2.60.40.1120">
    <property type="entry name" value="Carboxypeptidase-like, regulatory domain"/>
    <property type="match status" value="1"/>
</dbReference>
<dbReference type="NCBIfam" id="TIGR04057">
    <property type="entry name" value="SusC_RagA_signa"/>
    <property type="match status" value="1"/>
</dbReference>
<dbReference type="Gene3D" id="2.170.130.10">
    <property type="entry name" value="TonB-dependent receptor, plug domain"/>
    <property type="match status" value="1"/>
</dbReference>
<comment type="subcellular location">
    <subcellularLocation>
        <location evidence="1 8">Cell outer membrane</location>
        <topology evidence="1 8">Multi-pass membrane protein</topology>
    </subcellularLocation>
</comment>
<dbReference type="InterPro" id="IPR012910">
    <property type="entry name" value="Plug_dom"/>
</dbReference>
<evidence type="ECO:0000256" key="3">
    <source>
        <dbReference type="ARBA" id="ARBA00022452"/>
    </source>
</evidence>
<dbReference type="EMBL" id="BMIK01000012">
    <property type="protein sequence ID" value="GGC37367.1"/>
    <property type="molecule type" value="Genomic_DNA"/>
</dbReference>
<evidence type="ECO:0000256" key="8">
    <source>
        <dbReference type="PROSITE-ProRule" id="PRU01360"/>
    </source>
</evidence>
<dbReference type="Pfam" id="PF13715">
    <property type="entry name" value="CarbopepD_reg_2"/>
    <property type="match status" value="1"/>
</dbReference>
<accession>A0ABQ1MEL6</accession>
<dbReference type="SUPFAM" id="SSF49464">
    <property type="entry name" value="Carboxypeptidase regulatory domain-like"/>
    <property type="match status" value="1"/>
</dbReference>